<feature type="transmembrane region" description="Helical" evidence="2">
    <location>
        <begin position="529"/>
        <end position="551"/>
    </location>
</feature>
<evidence type="ECO:0000256" key="1">
    <source>
        <dbReference type="SAM" id="MobiDB-lite"/>
    </source>
</evidence>
<evidence type="ECO:0000256" key="2">
    <source>
        <dbReference type="SAM" id="Phobius"/>
    </source>
</evidence>
<name>A0A812UEP7_9DINO</name>
<keyword evidence="5" id="KW-1185">Reference proteome</keyword>
<organism evidence="4 5">
    <name type="scientific">Symbiodinium natans</name>
    <dbReference type="NCBI Taxonomy" id="878477"/>
    <lineage>
        <taxon>Eukaryota</taxon>
        <taxon>Sar</taxon>
        <taxon>Alveolata</taxon>
        <taxon>Dinophyceae</taxon>
        <taxon>Suessiales</taxon>
        <taxon>Symbiodiniaceae</taxon>
        <taxon>Symbiodinium</taxon>
    </lineage>
</organism>
<sequence>MMHSLWLDALGLALLQLARCQECQINLLSGNLQQAVTWGYLSSVDQPLAGWIDGHILPPMCFSKKSQGGNFPGSAKIKTPTGPKALQDVVHGDLVQVMHSNHTLSFQPVHTISTSQSSQNSSMVKITTRRSDTGEEKTVTVGALQPLLGCLLPPRSTWQAHEAEFRTYMDTFGVGDSTWTFDQLFEEYHKFFVGEFNDVAFMGQRFMAKVRYGAVYFLGPAAAPPTGFDAGMQASMDRVLDAEECVEFVFPGTALLGATSLLQVDAATGQLHRGYVVKVEPVVESSNVLIHANAENFQLVIDDFLVSELAFLPKTFDLHQWVEAANGTDEFPGNLSTPEEMFSYAASLRSIMGMLRVSHALYERFPLSVKVAWDRALVQGTNDANSSQRSSLMEAFESMGSALAPGSGEDWKVSFGELTLQEVMDIYFPLGATQYFVPLDLPLGLNSLLNGANDFTANTSFYDLLSPLAGIVSTISSSLSTSSGPTGSTGSSGSNDGTSTTSGSSLDSTSTSAASVGESPDAPGISTEIIATIVALVVVLAGVVACVAYFMCFKKKRQSGQDAQRSEVAV</sequence>
<feature type="region of interest" description="Disordered" evidence="1">
    <location>
        <begin position="118"/>
        <end position="137"/>
    </location>
</feature>
<evidence type="ECO:0000256" key="3">
    <source>
        <dbReference type="SAM" id="SignalP"/>
    </source>
</evidence>
<keyword evidence="2" id="KW-1133">Transmembrane helix</keyword>
<accession>A0A812UEP7</accession>
<dbReference type="Proteomes" id="UP000604046">
    <property type="component" value="Unassembled WGS sequence"/>
</dbReference>
<dbReference type="EMBL" id="CAJNDS010002716">
    <property type="protein sequence ID" value="CAE7571830.1"/>
    <property type="molecule type" value="Genomic_DNA"/>
</dbReference>
<dbReference type="SUPFAM" id="SSF51294">
    <property type="entry name" value="Hedgehog/intein (Hint) domain"/>
    <property type="match status" value="1"/>
</dbReference>
<dbReference type="InterPro" id="IPR036844">
    <property type="entry name" value="Hint_dom_sf"/>
</dbReference>
<evidence type="ECO:0000313" key="4">
    <source>
        <dbReference type="EMBL" id="CAE7571830.1"/>
    </source>
</evidence>
<protein>
    <submittedName>
        <fullName evidence="4">Uncharacterized protein</fullName>
    </submittedName>
</protein>
<feature type="chain" id="PRO_5032593761" evidence="3">
    <location>
        <begin position="21"/>
        <end position="570"/>
    </location>
</feature>
<keyword evidence="2" id="KW-0812">Transmembrane</keyword>
<feature type="region of interest" description="Disordered" evidence="1">
    <location>
        <begin position="478"/>
        <end position="521"/>
    </location>
</feature>
<dbReference type="AlphaFoldDB" id="A0A812UEP7"/>
<reference evidence="4" key="1">
    <citation type="submission" date="2021-02" db="EMBL/GenBank/DDBJ databases">
        <authorList>
            <person name="Dougan E. K."/>
            <person name="Rhodes N."/>
            <person name="Thang M."/>
            <person name="Chan C."/>
        </authorList>
    </citation>
    <scope>NUCLEOTIDE SEQUENCE</scope>
</reference>
<proteinExistence type="predicted"/>
<keyword evidence="2" id="KW-0472">Membrane</keyword>
<feature type="signal peptide" evidence="3">
    <location>
        <begin position="1"/>
        <end position="20"/>
    </location>
</feature>
<gene>
    <name evidence="4" type="ORF">SNAT2548_LOCUS32585</name>
</gene>
<feature type="compositionally biased region" description="Low complexity" evidence="1">
    <location>
        <begin position="478"/>
        <end position="515"/>
    </location>
</feature>
<keyword evidence="3" id="KW-0732">Signal</keyword>
<comment type="caution">
    <text evidence="4">The sequence shown here is derived from an EMBL/GenBank/DDBJ whole genome shotgun (WGS) entry which is preliminary data.</text>
</comment>
<evidence type="ECO:0000313" key="5">
    <source>
        <dbReference type="Proteomes" id="UP000604046"/>
    </source>
</evidence>
<dbReference type="Gene3D" id="2.170.16.10">
    <property type="entry name" value="Hedgehog/Intein (Hint) domain"/>
    <property type="match status" value="1"/>
</dbReference>